<keyword evidence="5" id="KW-0472">Membrane</keyword>
<dbReference type="EMBL" id="CM017706">
    <property type="protein sequence ID" value="TYG64946.1"/>
    <property type="molecule type" value="Genomic_DNA"/>
</dbReference>
<keyword evidence="4" id="KW-1133">Transmembrane helix</keyword>
<dbReference type="AlphaFoldDB" id="A0A5D2CAA6"/>
<dbReference type="Pfam" id="PF07851">
    <property type="entry name" value="TMEM120A-B"/>
    <property type="match status" value="1"/>
</dbReference>
<sequence>MFLGPINVRASRKEVQLKVKDEYNNYRKLSALHGALMTNLDMSVMCHFNFNKNLLC</sequence>
<keyword evidence="3" id="KW-0812">Transmembrane</keyword>
<accession>A0A5D2CAA6</accession>
<reference evidence="6 7" key="1">
    <citation type="submission" date="2019-06" db="EMBL/GenBank/DDBJ databases">
        <title>WGS assembly of Gossypium darwinii.</title>
        <authorList>
            <person name="Chen Z.J."/>
            <person name="Sreedasyam A."/>
            <person name="Ando A."/>
            <person name="Song Q."/>
            <person name="De L."/>
            <person name="Hulse-Kemp A."/>
            <person name="Ding M."/>
            <person name="Ye W."/>
            <person name="Kirkbride R."/>
            <person name="Jenkins J."/>
            <person name="Plott C."/>
            <person name="Lovell J."/>
            <person name="Lin Y.-M."/>
            <person name="Vaughn R."/>
            <person name="Liu B."/>
            <person name="Li W."/>
            <person name="Simpson S."/>
            <person name="Scheffler B."/>
            <person name="Saski C."/>
            <person name="Grover C."/>
            <person name="Hu G."/>
            <person name="Conover J."/>
            <person name="Carlson J."/>
            <person name="Shu S."/>
            <person name="Boston L."/>
            <person name="Williams M."/>
            <person name="Peterson D."/>
            <person name="Mcgee K."/>
            <person name="Jones D."/>
            <person name="Wendel J."/>
            <person name="Stelly D."/>
            <person name="Grimwood J."/>
            <person name="Schmutz J."/>
        </authorList>
    </citation>
    <scope>NUCLEOTIDE SEQUENCE [LARGE SCALE GENOMIC DNA]</scope>
    <source>
        <strain evidence="6">1808015.09</strain>
    </source>
</reference>
<dbReference type="Proteomes" id="UP000323506">
    <property type="component" value="Chromosome D06"/>
</dbReference>
<comment type="subcellular location">
    <subcellularLocation>
        <location evidence="1">Membrane</location>
        <topology evidence="1">Multi-pass membrane protein</topology>
    </subcellularLocation>
</comment>
<protein>
    <submittedName>
        <fullName evidence="6">Uncharacterized protein</fullName>
    </submittedName>
</protein>
<evidence type="ECO:0000313" key="6">
    <source>
        <dbReference type="EMBL" id="TYG64946.1"/>
    </source>
</evidence>
<evidence type="ECO:0000256" key="2">
    <source>
        <dbReference type="ARBA" id="ARBA00009700"/>
    </source>
</evidence>
<dbReference type="GO" id="GO:0016020">
    <property type="term" value="C:membrane"/>
    <property type="evidence" value="ECO:0007669"/>
    <property type="project" value="UniProtKB-SubCell"/>
</dbReference>
<name>A0A5D2CAA6_GOSDA</name>
<keyword evidence="7" id="KW-1185">Reference proteome</keyword>
<comment type="similarity">
    <text evidence="2">Belongs to the TMEM120 family.</text>
</comment>
<evidence type="ECO:0000256" key="3">
    <source>
        <dbReference type="ARBA" id="ARBA00022692"/>
    </source>
</evidence>
<evidence type="ECO:0000256" key="5">
    <source>
        <dbReference type="ARBA" id="ARBA00023136"/>
    </source>
</evidence>
<dbReference type="InterPro" id="IPR012926">
    <property type="entry name" value="TMEM120A/B"/>
</dbReference>
<organism evidence="6 7">
    <name type="scientific">Gossypium darwinii</name>
    <name type="common">Darwin's cotton</name>
    <name type="synonym">Gossypium barbadense var. darwinii</name>
    <dbReference type="NCBI Taxonomy" id="34276"/>
    <lineage>
        <taxon>Eukaryota</taxon>
        <taxon>Viridiplantae</taxon>
        <taxon>Streptophyta</taxon>
        <taxon>Embryophyta</taxon>
        <taxon>Tracheophyta</taxon>
        <taxon>Spermatophyta</taxon>
        <taxon>Magnoliopsida</taxon>
        <taxon>eudicotyledons</taxon>
        <taxon>Gunneridae</taxon>
        <taxon>Pentapetalae</taxon>
        <taxon>rosids</taxon>
        <taxon>malvids</taxon>
        <taxon>Malvales</taxon>
        <taxon>Malvaceae</taxon>
        <taxon>Malvoideae</taxon>
        <taxon>Gossypium</taxon>
    </lineage>
</organism>
<evidence type="ECO:0000256" key="4">
    <source>
        <dbReference type="ARBA" id="ARBA00022989"/>
    </source>
</evidence>
<evidence type="ECO:0000313" key="7">
    <source>
        <dbReference type="Proteomes" id="UP000323506"/>
    </source>
</evidence>
<evidence type="ECO:0000256" key="1">
    <source>
        <dbReference type="ARBA" id="ARBA00004141"/>
    </source>
</evidence>
<proteinExistence type="inferred from homology"/>
<gene>
    <name evidence="6" type="ORF">ES288_D06G146500v1</name>
</gene>